<evidence type="ECO:0000313" key="4">
    <source>
        <dbReference type="Proteomes" id="UP000716291"/>
    </source>
</evidence>
<evidence type="ECO:0000256" key="2">
    <source>
        <dbReference type="SAM" id="SignalP"/>
    </source>
</evidence>
<evidence type="ECO:0000256" key="1">
    <source>
        <dbReference type="SAM" id="MobiDB-lite"/>
    </source>
</evidence>
<protein>
    <recommendedName>
        <fullName evidence="5">Secreted protein</fullName>
    </recommendedName>
</protein>
<evidence type="ECO:0008006" key="5">
    <source>
        <dbReference type="Google" id="ProtNLM"/>
    </source>
</evidence>
<evidence type="ECO:0000313" key="3">
    <source>
        <dbReference type="EMBL" id="KAG1280077.1"/>
    </source>
</evidence>
<name>A0A9P6WT72_RHIOR</name>
<keyword evidence="2" id="KW-0732">Signal</keyword>
<sequence>MASALAASWSLVSGCATRSCACCCCGVGASCGRGAGIGCGGGTVSSGTGIGAATGGGRSSSFSDWRSAWRAADASDADSARLASTDGSPAAASVLRSGDHSQAPMKISATSRCTSTASARGRPQPGSR</sequence>
<feature type="chain" id="PRO_5040285056" description="Secreted protein" evidence="2">
    <location>
        <begin position="22"/>
        <end position="128"/>
    </location>
</feature>
<keyword evidence="4" id="KW-1185">Reference proteome</keyword>
<reference evidence="3" key="1">
    <citation type="journal article" date="2020" name="Microb. Genom.">
        <title>Genetic diversity of clinical and environmental Mucorales isolates obtained from an investigation of mucormycosis cases among solid organ transplant recipients.</title>
        <authorList>
            <person name="Nguyen M.H."/>
            <person name="Kaul D."/>
            <person name="Muto C."/>
            <person name="Cheng S.J."/>
            <person name="Richter R.A."/>
            <person name="Bruno V.M."/>
            <person name="Liu G."/>
            <person name="Beyhan S."/>
            <person name="Sundermann A.J."/>
            <person name="Mounaud S."/>
            <person name="Pasculle A.W."/>
            <person name="Nierman W.C."/>
            <person name="Driscoll E."/>
            <person name="Cumbie R."/>
            <person name="Clancy C.J."/>
            <person name="Dupont C.L."/>
        </authorList>
    </citation>
    <scope>NUCLEOTIDE SEQUENCE</scope>
    <source>
        <strain evidence="3">GL11</strain>
    </source>
</reference>
<feature type="compositionally biased region" description="Low complexity" evidence="1">
    <location>
        <begin position="108"/>
        <end position="122"/>
    </location>
</feature>
<accession>A0A9P6WT72</accession>
<comment type="caution">
    <text evidence="3">The sequence shown here is derived from an EMBL/GenBank/DDBJ whole genome shotgun (WGS) entry which is preliminary data.</text>
</comment>
<dbReference type="Proteomes" id="UP000716291">
    <property type="component" value="Unassembled WGS sequence"/>
</dbReference>
<dbReference type="EMBL" id="JAANQT010008758">
    <property type="protein sequence ID" value="KAG1280077.1"/>
    <property type="molecule type" value="Genomic_DNA"/>
</dbReference>
<feature type="region of interest" description="Disordered" evidence="1">
    <location>
        <begin position="75"/>
        <end position="128"/>
    </location>
</feature>
<organism evidence="3 4">
    <name type="scientific">Rhizopus oryzae</name>
    <name type="common">Mucormycosis agent</name>
    <name type="synonym">Rhizopus arrhizus var. delemar</name>
    <dbReference type="NCBI Taxonomy" id="64495"/>
    <lineage>
        <taxon>Eukaryota</taxon>
        <taxon>Fungi</taxon>
        <taxon>Fungi incertae sedis</taxon>
        <taxon>Mucoromycota</taxon>
        <taxon>Mucoromycotina</taxon>
        <taxon>Mucoromycetes</taxon>
        <taxon>Mucorales</taxon>
        <taxon>Mucorineae</taxon>
        <taxon>Rhizopodaceae</taxon>
        <taxon>Rhizopus</taxon>
    </lineage>
</organism>
<proteinExistence type="predicted"/>
<gene>
    <name evidence="3" type="ORF">G6F64_014546</name>
</gene>
<dbReference type="AlphaFoldDB" id="A0A9P6WT72"/>
<feature type="signal peptide" evidence="2">
    <location>
        <begin position="1"/>
        <end position="21"/>
    </location>
</feature>